<feature type="domain" description="Alanyl-transfer RNA synthetases family profile" evidence="5">
    <location>
        <begin position="1"/>
        <end position="243"/>
    </location>
</feature>
<dbReference type="SUPFAM" id="SSF55186">
    <property type="entry name" value="ThrRS/AlaRS common domain"/>
    <property type="match status" value="1"/>
</dbReference>
<evidence type="ECO:0000256" key="2">
    <source>
        <dbReference type="ARBA" id="ARBA00004496"/>
    </source>
</evidence>
<dbReference type="GO" id="GO:0005524">
    <property type="term" value="F:ATP binding"/>
    <property type="evidence" value="ECO:0007669"/>
    <property type="project" value="InterPro"/>
</dbReference>
<dbReference type="GO" id="GO:0006419">
    <property type="term" value="P:alanyl-tRNA aminoacylation"/>
    <property type="evidence" value="ECO:0007669"/>
    <property type="project" value="InterPro"/>
</dbReference>
<dbReference type="InterPro" id="IPR012947">
    <property type="entry name" value="tRNA_SAD"/>
</dbReference>
<evidence type="ECO:0000313" key="6">
    <source>
        <dbReference type="EMBL" id="TMJ12791.1"/>
    </source>
</evidence>
<proteinExistence type="predicted"/>
<dbReference type="InterPro" id="IPR018165">
    <property type="entry name" value="Ala-tRNA-synth_IIc_core"/>
</dbReference>
<name>A0A537LXQ0_9BACT</name>
<sequence length="281" mass="30855">MTERLYYTDAYLGTFTARVVAVEPRGPWGDRPGVILDRTAFYPTSGGQPHDTGTLAGLPVVDVLDHDDAIVHVLDRAAAASPLAAGAEVAGAVEWEPRFDHMQQHTGQHVLSAVFARVLGAETVSVHLGGSSTLDLALPSLSPDDARRVEDEANRIVFENRPVSVRFVTQEEAARLGLRRPAGRTGTIRVVEVEECDRSACGGTHVRHTGEIGPMLLRRWERTKGQTRVEFLAGWRALADYRWKHALVGEWSARLTVGDRELGAALERLAREAREQERSLA</sequence>
<dbReference type="SUPFAM" id="SSF50447">
    <property type="entry name" value="Translation proteins"/>
    <property type="match status" value="1"/>
</dbReference>
<dbReference type="GO" id="GO:0005737">
    <property type="term" value="C:cytoplasm"/>
    <property type="evidence" value="ECO:0007669"/>
    <property type="project" value="UniProtKB-SubCell"/>
</dbReference>
<keyword evidence="3" id="KW-0479">Metal-binding</keyword>
<dbReference type="GO" id="GO:0003676">
    <property type="term" value="F:nucleic acid binding"/>
    <property type="evidence" value="ECO:0007669"/>
    <property type="project" value="InterPro"/>
</dbReference>
<dbReference type="Gene3D" id="2.40.30.130">
    <property type="match status" value="1"/>
</dbReference>
<dbReference type="EMBL" id="VBAM01000175">
    <property type="protein sequence ID" value="TMJ12791.1"/>
    <property type="molecule type" value="Genomic_DNA"/>
</dbReference>
<protein>
    <submittedName>
        <fullName evidence="6">Alanyl-tRNA editing protein</fullName>
    </submittedName>
</protein>
<gene>
    <name evidence="6" type="ORF">E6H02_05690</name>
</gene>
<dbReference type="AlphaFoldDB" id="A0A537LXQ0"/>
<evidence type="ECO:0000259" key="5">
    <source>
        <dbReference type="PROSITE" id="PS50860"/>
    </source>
</evidence>
<dbReference type="Proteomes" id="UP000320393">
    <property type="component" value="Unassembled WGS sequence"/>
</dbReference>
<dbReference type="GO" id="GO:0004813">
    <property type="term" value="F:alanine-tRNA ligase activity"/>
    <property type="evidence" value="ECO:0007669"/>
    <property type="project" value="InterPro"/>
</dbReference>
<evidence type="ECO:0000256" key="1">
    <source>
        <dbReference type="ARBA" id="ARBA00001947"/>
    </source>
</evidence>
<comment type="caution">
    <text evidence="6">The sequence shown here is derived from an EMBL/GenBank/DDBJ whole genome shotgun (WGS) entry which is preliminary data.</text>
</comment>
<dbReference type="InterPro" id="IPR051335">
    <property type="entry name" value="Alanyl-tRNA_Editing_Enzymes"/>
</dbReference>
<reference evidence="6 7" key="1">
    <citation type="journal article" date="2019" name="Nat. Microbiol.">
        <title>Mediterranean grassland soil C-N compound turnover is dependent on rainfall and depth, and is mediated by genomically divergent microorganisms.</title>
        <authorList>
            <person name="Diamond S."/>
            <person name="Andeer P.F."/>
            <person name="Li Z."/>
            <person name="Crits-Christoph A."/>
            <person name="Burstein D."/>
            <person name="Anantharaman K."/>
            <person name="Lane K.R."/>
            <person name="Thomas B.C."/>
            <person name="Pan C."/>
            <person name="Northen T.R."/>
            <person name="Banfield J.F."/>
        </authorList>
    </citation>
    <scope>NUCLEOTIDE SEQUENCE [LARGE SCALE GENOMIC DNA]</scope>
    <source>
        <strain evidence="6">NP_5</strain>
    </source>
</reference>
<dbReference type="SMART" id="SM00863">
    <property type="entry name" value="tRNA_SAD"/>
    <property type="match status" value="1"/>
</dbReference>
<dbReference type="Pfam" id="PF01411">
    <property type="entry name" value="tRNA-synt_2c"/>
    <property type="match status" value="1"/>
</dbReference>
<dbReference type="InterPro" id="IPR018163">
    <property type="entry name" value="Thr/Ala-tRNA-synth_IIc_edit"/>
</dbReference>
<dbReference type="GO" id="GO:0046872">
    <property type="term" value="F:metal ion binding"/>
    <property type="evidence" value="ECO:0007669"/>
    <property type="project" value="UniProtKB-KW"/>
</dbReference>
<dbReference type="InterPro" id="IPR018164">
    <property type="entry name" value="Ala-tRNA-synth_IIc_N"/>
</dbReference>
<feature type="non-terminal residue" evidence="6">
    <location>
        <position position="281"/>
    </location>
</feature>
<dbReference type="InterPro" id="IPR009000">
    <property type="entry name" value="Transl_B-barrel_sf"/>
</dbReference>
<dbReference type="PANTHER" id="PTHR43462:SF1">
    <property type="entry name" value="ALANYL-TRNA EDITING PROTEIN AARSD1"/>
    <property type="match status" value="1"/>
</dbReference>
<keyword evidence="4" id="KW-0862">Zinc</keyword>
<comment type="subcellular location">
    <subcellularLocation>
        <location evidence="2">Cytoplasm</location>
    </subcellularLocation>
</comment>
<dbReference type="GO" id="GO:0002161">
    <property type="term" value="F:aminoacyl-tRNA deacylase activity"/>
    <property type="evidence" value="ECO:0007669"/>
    <property type="project" value="UniProtKB-ARBA"/>
</dbReference>
<accession>A0A537LXQ0</accession>
<evidence type="ECO:0000313" key="7">
    <source>
        <dbReference type="Proteomes" id="UP000320393"/>
    </source>
</evidence>
<dbReference type="Gene3D" id="3.30.980.10">
    <property type="entry name" value="Threonyl-trna Synthetase, Chain A, domain 2"/>
    <property type="match status" value="1"/>
</dbReference>
<organism evidence="6 7">
    <name type="scientific">Candidatus Segetimicrobium genomatis</name>
    <dbReference type="NCBI Taxonomy" id="2569760"/>
    <lineage>
        <taxon>Bacteria</taxon>
        <taxon>Bacillati</taxon>
        <taxon>Candidatus Sysuimicrobiota</taxon>
        <taxon>Candidatus Sysuimicrobiia</taxon>
        <taxon>Candidatus Sysuimicrobiales</taxon>
        <taxon>Candidatus Segetimicrobiaceae</taxon>
        <taxon>Candidatus Segetimicrobium</taxon>
    </lineage>
</organism>
<comment type="cofactor">
    <cofactor evidence="1">
        <name>Zn(2+)</name>
        <dbReference type="ChEBI" id="CHEBI:29105"/>
    </cofactor>
</comment>
<dbReference type="PANTHER" id="PTHR43462">
    <property type="entry name" value="ALANYL-TRNA EDITING PROTEIN"/>
    <property type="match status" value="1"/>
</dbReference>
<dbReference type="Pfam" id="PF07973">
    <property type="entry name" value="tRNA_SAD"/>
    <property type="match status" value="1"/>
</dbReference>
<evidence type="ECO:0000256" key="4">
    <source>
        <dbReference type="ARBA" id="ARBA00022833"/>
    </source>
</evidence>
<dbReference type="PROSITE" id="PS50860">
    <property type="entry name" value="AA_TRNA_LIGASE_II_ALA"/>
    <property type="match status" value="1"/>
</dbReference>
<evidence type="ECO:0000256" key="3">
    <source>
        <dbReference type="ARBA" id="ARBA00022723"/>
    </source>
</evidence>